<organism evidence="8 9">
    <name type="scientific">Corchorus olitorius</name>
    <dbReference type="NCBI Taxonomy" id="93759"/>
    <lineage>
        <taxon>Eukaryota</taxon>
        <taxon>Viridiplantae</taxon>
        <taxon>Streptophyta</taxon>
        <taxon>Embryophyta</taxon>
        <taxon>Tracheophyta</taxon>
        <taxon>Spermatophyta</taxon>
        <taxon>Magnoliopsida</taxon>
        <taxon>eudicotyledons</taxon>
        <taxon>Gunneridae</taxon>
        <taxon>Pentapetalae</taxon>
        <taxon>rosids</taxon>
        <taxon>malvids</taxon>
        <taxon>Malvales</taxon>
        <taxon>Malvaceae</taxon>
        <taxon>Grewioideae</taxon>
        <taxon>Apeibeae</taxon>
        <taxon>Corchorus</taxon>
    </lineage>
</organism>
<dbReference type="PROSITE" id="PS50966">
    <property type="entry name" value="ZF_SWIM"/>
    <property type="match status" value="1"/>
</dbReference>
<name>A0A1R3G116_9ROSI</name>
<keyword evidence="9" id="KW-1185">Reference proteome</keyword>
<dbReference type="Proteomes" id="UP000187203">
    <property type="component" value="Unassembled WGS sequence"/>
</dbReference>
<evidence type="ECO:0000256" key="1">
    <source>
        <dbReference type="ARBA" id="ARBA00005889"/>
    </source>
</evidence>
<keyword evidence="3 5" id="KW-0863">Zinc-finger</keyword>
<dbReference type="STRING" id="93759.A0A1R3G116"/>
<evidence type="ECO:0000256" key="6">
    <source>
        <dbReference type="RuleBase" id="RU367018"/>
    </source>
</evidence>
<dbReference type="AlphaFoldDB" id="A0A1R3G116"/>
<gene>
    <name evidence="8" type="ORF">COLO4_37508</name>
</gene>
<dbReference type="GO" id="GO:0008270">
    <property type="term" value="F:zinc ion binding"/>
    <property type="evidence" value="ECO:0007669"/>
    <property type="project" value="UniProtKB-UniRule"/>
</dbReference>
<keyword evidence="2 6" id="KW-0479">Metal-binding</keyword>
<comment type="caution">
    <text evidence="8">The sequence shown here is derived from an EMBL/GenBank/DDBJ whole genome shotgun (WGS) entry which is preliminary data.</text>
</comment>
<evidence type="ECO:0000259" key="7">
    <source>
        <dbReference type="PROSITE" id="PS50966"/>
    </source>
</evidence>
<evidence type="ECO:0000313" key="9">
    <source>
        <dbReference type="Proteomes" id="UP000187203"/>
    </source>
</evidence>
<protein>
    <recommendedName>
        <fullName evidence="6">Protein FAR1-RELATED SEQUENCE</fullName>
    </recommendedName>
</protein>
<dbReference type="OrthoDB" id="1432635at2759"/>
<evidence type="ECO:0000256" key="2">
    <source>
        <dbReference type="ARBA" id="ARBA00022723"/>
    </source>
</evidence>
<reference evidence="9" key="1">
    <citation type="submission" date="2013-09" db="EMBL/GenBank/DDBJ databases">
        <title>Corchorus olitorius genome sequencing.</title>
        <authorList>
            <person name="Alam M."/>
            <person name="Haque M.S."/>
            <person name="Islam M.S."/>
            <person name="Emdad E.M."/>
            <person name="Islam M.M."/>
            <person name="Ahmed B."/>
            <person name="Halim A."/>
            <person name="Hossen Q.M.M."/>
            <person name="Hossain M.Z."/>
            <person name="Ahmed R."/>
            <person name="Khan M.M."/>
            <person name="Islam R."/>
            <person name="Rashid M.M."/>
            <person name="Khan S.A."/>
            <person name="Rahman M.S."/>
            <person name="Alam M."/>
            <person name="Yahiya A.S."/>
            <person name="Khan M.S."/>
            <person name="Azam M.S."/>
            <person name="Haque T."/>
            <person name="Lashkar M.Z.H."/>
            <person name="Akhand A.I."/>
            <person name="Morshed G."/>
            <person name="Roy S."/>
            <person name="Uddin K.S."/>
            <person name="Rabeya T."/>
            <person name="Hossain A.S."/>
            <person name="Chowdhury A."/>
            <person name="Snigdha A.R."/>
            <person name="Mortoza M.S."/>
            <person name="Matin S.A."/>
            <person name="Hoque S.M.E."/>
            <person name="Islam M.K."/>
            <person name="Roy D.K."/>
            <person name="Haider R."/>
            <person name="Moosa M.M."/>
            <person name="Elias S.M."/>
            <person name="Hasan A.M."/>
            <person name="Jahan S."/>
            <person name="Shafiuddin M."/>
            <person name="Mahmood N."/>
            <person name="Shommy N.S."/>
        </authorList>
    </citation>
    <scope>NUCLEOTIDE SEQUENCE [LARGE SCALE GENOMIC DNA]</scope>
    <source>
        <strain evidence="9">cv. O-4</strain>
    </source>
</reference>
<dbReference type="InterPro" id="IPR031052">
    <property type="entry name" value="FHY3/FAR1"/>
</dbReference>
<dbReference type="InterPro" id="IPR006564">
    <property type="entry name" value="Znf_PMZ"/>
</dbReference>
<comment type="function">
    <text evidence="6">Putative transcription activator involved in regulating light control of development.</text>
</comment>
<dbReference type="PANTHER" id="PTHR31669:SF292">
    <property type="entry name" value="OS02G0262500 PROTEIN"/>
    <property type="match status" value="1"/>
</dbReference>
<proteinExistence type="inferred from homology"/>
<dbReference type="InterPro" id="IPR007527">
    <property type="entry name" value="Znf_SWIM"/>
</dbReference>
<evidence type="ECO:0000313" key="8">
    <source>
        <dbReference type="EMBL" id="OMO51788.1"/>
    </source>
</evidence>
<keyword evidence="4 6" id="KW-0862">Zinc</keyword>
<dbReference type="GO" id="GO:0006355">
    <property type="term" value="P:regulation of DNA-templated transcription"/>
    <property type="evidence" value="ECO:0007669"/>
    <property type="project" value="UniProtKB-UniRule"/>
</dbReference>
<keyword evidence="6" id="KW-0539">Nucleus</keyword>
<evidence type="ECO:0000256" key="5">
    <source>
        <dbReference type="PROSITE-ProRule" id="PRU00325"/>
    </source>
</evidence>
<evidence type="ECO:0000256" key="4">
    <source>
        <dbReference type="ARBA" id="ARBA00022833"/>
    </source>
</evidence>
<accession>A0A1R3G116</accession>
<dbReference type="GO" id="GO:0005634">
    <property type="term" value="C:nucleus"/>
    <property type="evidence" value="ECO:0007669"/>
    <property type="project" value="UniProtKB-SubCell"/>
</dbReference>
<dbReference type="PANTHER" id="PTHR31669">
    <property type="entry name" value="PROTEIN FAR1-RELATED SEQUENCE 10-RELATED"/>
    <property type="match status" value="1"/>
</dbReference>
<evidence type="ECO:0000256" key="3">
    <source>
        <dbReference type="ARBA" id="ARBA00022771"/>
    </source>
</evidence>
<dbReference type="SMART" id="SM00575">
    <property type="entry name" value="ZnF_PMZ"/>
    <property type="match status" value="1"/>
</dbReference>
<comment type="similarity">
    <text evidence="1 6">Belongs to the FHY3/FAR1 family.</text>
</comment>
<feature type="domain" description="SWIM-type" evidence="7">
    <location>
        <begin position="166"/>
        <end position="204"/>
    </location>
</feature>
<comment type="subcellular location">
    <subcellularLocation>
        <location evidence="6">Nucleus</location>
    </subcellularLocation>
</comment>
<sequence>MSWWTPADFETGFRRMVREFNLENNEWVREKYRTKTMWAQAFITGDFFATLKSTSRCEGMHSYMKRYVKHTSTLFEFMHAIDRALDSIRQLELQADYQSRFLKHVTRGSPLEKIEEDGAGVYTKCAFERFRKEVRWENLYYCNLTPTLVSGGGRKYTLRRYTRPDRVIEVIYYEDRALMQCSCQKLETEGIPCRHQVCVMKMENLVSIPRGMVYRRWTKDAGNISSYKPCYRVNEKERELFRHVSLRVLCNRLCELDSKSDEAFEEAKRRLEEICHDIVNNRFARTDSNSWQPCPNGNEWFDREDIGRDRAGRAPRPTPGRCGHCGRTCHTIRKCPYINMDRVVVRNRGAEEENTDYDESDEEAIFCQEFPYLQEAWDEDDARAGRLGQRDIALNTWNGFDLNM</sequence>
<dbReference type="EMBL" id="AWUE01024046">
    <property type="protein sequence ID" value="OMO51788.1"/>
    <property type="molecule type" value="Genomic_DNA"/>
</dbReference>